<accession>A0ABS7DFU6</accession>
<dbReference type="InterPro" id="IPR001789">
    <property type="entry name" value="Sig_transdc_resp-reg_receiver"/>
</dbReference>
<keyword evidence="1" id="KW-0597">Phosphoprotein</keyword>
<protein>
    <submittedName>
        <fullName evidence="4">Chemotaxis protein CheV</fullName>
    </submittedName>
</protein>
<evidence type="ECO:0000256" key="1">
    <source>
        <dbReference type="PROSITE-ProRule" id="PRU00169"/>
    </source>
</evidence>
<dbReference type="PIRSF" id="PIRSF002867">
    <property type="entry name" value="CheV"/>
    <property type="match status" value="1"/>
</dbReference>
<feature type="modified residue" description="4-aspartylphosphate" evidence="1">
    <location>
        <position position="242"/>
    </location>
</feature>
<dbReference type="PROSITE" id="PS50851">
    <property type="entry name" value="CHEW"/>
    <property type="match status" value="1"/>
</dbReference>
<feature type="domain" description="Response regulatory" evidence="2">
    <location>
        <begin position="185"/>
        <end position="309"/>
    </location>
</feature>
<sequence length="334" mass="36760">MIGIMDSVNELTEVVGQNRMELLLFKLSGLRQRYGINVFKVREVLPCPHLTVMPKLQKFVIGVAHIRGQTISVIDLAYAIGGRPSRDIEKCFIIIAEYNRSTHAFLVSSVERILNMNWDKIMPPPKGAGDSNYMTAVTEIDGELVEILDVEKILEEISPSKIETQDLNEIYDEQFSKLVEEHKPKVLVADDSKVALRQVCSSLEKLNLEVVTANDGKEALNILKEASANGPINQQFACVISDVEMPEMDGYTLCATVRQDPVLKPVYIVLHTSLSGVFNLGMVSKAGANDFIPKFNPLELAKAVKKGIILTNAGSSGADLIMNKNDASSALEKS</sequence>
<dbReference type="SMART" id="SM00260">
    <property type="entry name" value="CheW"/>
    <property type="match status" value="1"/>
</dbReference>
<name>A0ABS7DFU6_9GAMM</name>
<reference evidence="4 5" key="1">
    <citation type="submission" date="2021-03" db="EMBL/GenBank/DDBJ databases">
        <title>Succinivibrio sp. nov. isolated from feces of cow.</title>
        <authorList>
            <person name="Choi J.-Y."/>
        </authorList>
    </citation>
    <scope>NUCLEOTIDE SEQUENCE [LARGE SCALE GENOMIC DNA]</scope>
    <source>
        <strain evidence="4 5">AGMB01872</strain>
    </source>
</reference>
<dbReference type="Gene3D" id="2.40.50.180">
    <property type="entry name" value="CheA-289, Domain 4"/>
    <property type="match status" value="1"/>
</dbReference>
<dbReference type="Proteomes" id="UP000731465">
    <property type="component" value="Unassembled WGS sequence"/>
</dbReference>
<dbReference type="PANTHER" id="PTHR47233:SF3">
    <property type="entry name" value="CHEMOTAXIS PROTEIN CHEV"/>
    <property type="match status" value="1"/>
</dbReference>
<keyword evidence="5" id="KW-1185">Reference proteome</keyword>
<dbReference type="SUPFAM" id="SSF50341">
    <property type="entry name" value="CheW-like"/>
    <property type="match status" value="1"/>
</dbReference>
<dbReference type="PROSITE" id="PS50110">
    <property type="entry name" value="RESPONSE_REGULATORY"/>
    <property type="match status" value="1"/>
</dbReference>
<dbReference type="Pfam" id="PF01584">
    <property type="entry name" value="CheW"/>
    <property type="match status" value="1"/>
</dbReference>
<evidence type="ECO:0000313" key="5">
    <source>
        <dbReference type="Proteomes" id="UP000731465"/>
    </source>
</evidence>
<dbReference type="InterPro" id="IPR002545">
    <property type="entry name" value="CheW-lke_dom"/>
</dbReference>
<dbReference type="InterPro" id="IPR024181">
    <property type="entry name" value="Chemotax_regulator_CheV"/>
</dbReference>
<dbReference type="Gene3D" id="3.40.50.2300">
    <property type="match status" value="1"/>
</dbReference>
<dbReference type="EMBL" id="JAGFNY010000011">
    <property type="protein sequence ID" value="MBW7570165.1"/>
    <property type="molecule type" value="Genomic_DNA"/>
</dbReference>
<dbReference type="Gene3D" id="2.30.30.40">
    <property type="entry name" value="SH3 Domains"/>
    <property type="match status" value="1"/>
</dbReference>
<dbReference type="PANTHER" id="PTHR47233">
    <property type="entry name" value="CHEMOTAXIS PROTEIN CHEV"/>
    <property type="match status" value="1"/>
</dbReference>
<organism evidence="4 5">
    <name type="scientific">Succinivibrio faecicola</name>
    <dbReference type="NCBI Taxonomy" id="2820300"/>
    <lineage>
        <taxon>Bacteria</taxon>
        <taxon>Pseudomonadati</taxon>
        <taxon>Pseudomonadota</taxon>
        <taxon>Gammaproteobacteria</taxon>
        <taxon>Aeromonadales</taxon>
        <taxon>Succinivibrionaceae</taxon>
        <taxon>Succinivibrio</taxon>
    </lineage>
</organism>
<proteinExistence type="predicted"/>
<dbReference type="InterPro" id="IPR011006">
    <property type="entry name" value="CheY-like_superfamily"/>
</dbReference>
<dbReference type="InterPro" id="IPR036061">
    <property type="entry name" value="CheW-like_dom_sf"/>
</dbReference>
<dbReference type="RefSeq" id="WP_219937385.1">
    <property type="nucleotide sequence ID" value="NZ_JAGFNY010000011.1"/>
</dbReference>
<evidence type="ECO:0000259" key="3">
    <source>
        <dbReference type="PROSITE" id="PS50851"/>
    </source>
</evidence>
<evidence type="ECO:0000259" key="2">
    <source>
        <dbReference type="PROSITE" id="PS50110"/>
    </source>
</evidence>
<dbReference type="Pfam" id="PF00072">
    <property type="entry name" value="Response_reg"/>
    <property type="match status" value="1"/>
</dbReference>
<evidence type="ECO:0000313" key="4">
    <source>
        <dbReference type="EMBL" id="MBW7570165.1"/>
    </source>
</evidence>
<comment type="caution">
    <text evidence="4">The sequence shown here is derived from an EMBL/GenBank/DDBJ whole genome shotgun (WGS) entry which is preliminary data.</text>
</comment>
<feature type="domain" description="CheW-like" evidence="3">
    <location>
        <begin position="19"/>
        <end position="159"/>
    </location>
</feature>
<dbReference type="SUPFAM" id="SSF52172">
    <property type="entry name" value="CheY-like"/>
    <property type="match status" value="1"/>
</dbReference>
<dbReference type="SMART" id="SM00448">
    <property type="entry name" value="REC"/>
    <property type="match status" value="1"/>
</dbReference>
<gene>
    <name evidence="4" type="ORF">J5V48_04580</name>
</gene>